<keyword evidence="5" id="KW-1185">Reference proteome</keyword>
<reference evidence="2 5" key="2">
    <citation type="submission" date="2021-06" db="EMBL/GenBank/DDBJ databases">
        <title>Whole genome sequence of Paenibacillus sophorae DSM23020 for comparative genomics.</title>
        <authorList>
            <person name="Kim M.-J."/>
            <person name="Lee G."/>
            <person name="Shin J.-H."/>
        </authorList>
    </citation>
    <scope>NUCLEOTIDE SEQUENCE [LARGE SCALE GENOMIC DNA]</scope>
    <source>
        <strain evidence="2 5">DSM 23020</strain>
    </source>
</reference>
<dbReference type="EMBL" id="FODH01000027">
    <property type="protein sequence ID" value="SEP18426.1"/>
    <property type="molecule type" value="Genomic_DNA"/>
</dbReference>
<accession>A0A1H8VSN9</accession>
<keyword evidence="1" id="KW-0732">Signal</keyword>
<feature type="signal peptide" evidence="1">
    <location>
        <begin position="1"/>
        <end position="23"/>
    </location>
</feature>
<sequence length="178" mass="19417">MFKKIITLMLFAFILVAPISAFADEAAPIESVNSFNEHIAPTPTDTTNNTPESIVTPQATDPFNLWFGTSSVGLEGNWSFNYPGKMVTLVSLTMDLQYRKNFLDSWETVDGAGFYYPGGLGSTEENQSTFYPTEAGQYRLHLTGNVSWIGGGTICTLYSGAKSYDGKIIIASPPTESK</sequence>
<dbReference type="STRING" id="1333845.SAMN04487895_12735"/>
<evidence type="ECO:0000313" key="2">
    <source>
        <dbReference type="EMBL" id="QWU15687.1"/>
    </source>
</evidence>
<dbReference type="Proteomes" id="UP000683429">
    <property type="component" value="Chromosome"/>
</dbReference>
<proteinExistence type="predicted"/>
<dbReference type="AlphaFoldDB" id="A0A1H8VSN9"/>
<evidence type="ECO:0000313" key="4">
    <source>
        <dbReference type="Proteomes" id="UP000198809"/>
    </source>
</evidence>
<evidence type="ECO:0000313" key="3">
    <source>
        <dbReference type="EMBL" id="SEP18426.1"/>
    </source>
</evidence>
<dbReference type="EMBL" id="CP076607">
    <property type="protein sequence ID" value="QWU15687.1"/>
    <property type="molecule type" value="Genomic_DNA"/>
</dbReference>
<feature type="chain" id="PRO_5011611357" evidence="1">
    <location>
        <begin position="24"/>
        <end position="178"/>
    </location>
</feature>
<reference evidence="3 4" key="1">
    <citation type="submission" date="2016-10" db="EMBL/GenBank/DDBJ databases">
        <authorList>
            <person name="de Groot N.N."/>
        </authorList>
    </citation>
    <scope>NUCLEOTIDE SEQUENCE [LARGE SCALE GENOMIC DNA]</scope>
    <source>
        <strain evidence="3 4">CGMCC 1.10238</strain>
    </source>
</reference>
<dbReference type="OrthoDB" id="9976745at2"/>
<evidence type="ECO:0000256" key="1">
    <source>
        <dbReference type="SAM" id="SignalP"/>
    </source>
</evidence>
<gene>
    <name evidence="2" type="ORF">KP014_28390</name>
    <name evidence="3" type="ORF">SAMN04487895_12735</name>
</gene>
<dbReference type="RefSeq" id="WP_036599401.1">
    <property type="nucleotide sequence ID" value="NZ_CP076607.1"/>
</dbReference>
<dbReference type="Proteomes" id="UP000198809">
    <property type="component" value="Unassembled WGS sequence"/>
</dbReference>
<organism evidence="3 4">
    <name type="scientific">Paenibacillus sophorae</name>
    <dbReference type="NCBI Taxonomy" id="1333845"/>
    <lineage>
        <taxon>Bacteria</taxon>
        <taxon>Bacillati</taxon>
        <taxon>Bacillota</taxon>
        <taxon>Bacilli</taxon>
        <taxon>Bacillales</taxon>
        <taxon>Paenibacillaceae</taxon>
        <taxon>Paenibacillus</taxon>
    </lineage>
</organism>
<protein>
    <submittedName>
        <fullName evidence="3">Uncharacterized protein</fullName>
    </submittedName>
</protein>
<name>A0A1H8VSN9_9BACL</name>
<evidence type="ECO:0000313" key="5">
    <source>
        <dbReference type="Proteomes" id="UP000683429"/>
    </source>
</evidence>